<dbReference type="KEGG" id="fvr:FVEG_16654"/>
<keyword evidence="2" id="KW-1185">Reference proteome</keyword>
<organism evidence="1 2">
    <name type="scientific">Gibberella moniliformis (strain M3125 / FGSC 7600)</name>
    <name type="common">Maize ear and stalk rot fungus</name>
    <name type="synonym">Fusarium verticillioides</name>
    <dbReference type="NCBI Taxonomy" id="334819"/>
    <lineage>
        <taxon>Eukaryota</taxon>
        <taxon>Fungi</taxon>
        <taxon>Dikarya</taxon>
        <taxon>Ascomycota</taxon>
        <taxon>Pezizomycotina</taxon>
        <taxon>Sordariomycetes</taxon>
        <taxon>Hypocreomycetidae</taxon>
        <taxon>Hypocreales</taxon>
        <taxon>Nectriaceae</taxon>
        <taxon>Fusarium</taxon>
        <taxon>Fusarium fujikuroi species complex</taxon>
    </lineage>
</organism>
<dbReference type="GeneID" id="30073530"/>
<evidence type="ECO:0000313" key="2">
    <source>
        <dbReference type="Proteomes" id="UP000009096"/>
    </source>
</evidence>
<sequence length="165" mass="18716">MSLGRVVRRWIVVEISPLIPCISRKKEDKRAEFTYDCGRRRCNYLHEAMDVCSATFNRWNLFRALDPKEACTETSMVRPYPISLRVNETFAIRPPRCPGQIYSFPKRMNDEGFFSYHGGDAVPGRIISLSYCSLHDGGTSHPAKVALGSLTPTPTTTIKTHEIHP</sequence>
<dbReference type="VEuPathDB" id="FungiDB:FVEG_16654"/>
<accession>W7MI73</accession>
<protein>
    <submittedName>
        <fullName evidence="1">Uncharacterized protein</fullName>
    </submittedName>
</protein>
<proteinExistence type="predicted"/>
<name>W7MI73_GIBM7</name>
<dbReference type="EMBL" id="DS022254">
    <property type="protein sequence ID" value="EWG50566.1"/>
    <property type="molecule type" value="Genomic_DNA"/>
</dbReference>
<dbReference type="EMBL" id="CM000578">
    <property type="protein sequence ID" value="EWG50566.1"/>
    <property type="molecule type" value="Genomic_DNA"/>
</dbReference>
<gene>
    <name evidence="1" type="ORF">FVEG_16654</name>
</gene>
<dbReference type="RefSeq" id="XP_018756757.1">
    <property type="nucleotide sequence ID" value="XM_018905898.1"/>
</dbReference>
<dbReference type="AlphaFoldDB" id="W7MI73"/>
<evidence type="ECO:0000313" key="1">
    <source>
        <dbReference type="EMBL" id="EWG50566.1"/>
    </source>
</evidence>
<reference evidence="1 2" key="1">
    <citation type="journal article" date="2010" name="Nature">
        <title>Comparative genomics reveals mobile pathogenicity chromosomes in Fusarium.</title>
        <authorList>
            <person name="Ma L.J."/>
            <person name="van der Does H.C."/>
            <person name="Borkovich K.A."/>
            <person name="Coleman J.J."/>
            <person name="Daboussi M.J."/>
            <person name="Di Pietro A."/>
            <person name="Dufresne M."/>
            <person name="Freitag M."/>
            <person name="Grabherr M."/>
            <person name="Henrissat B."/>
            <person name="Houterman P.M."/>
            <person name="Kang S."/>
            <person name="Shim W.B."/>
            <person name="Woloshuk C."/>
            <person name="Xie X."/>
            <person name="Xu J.R."/>
            <person name="Antoniw J."/>
            <person name="Baker S.E."/>
            <person name="Bluhm B.H."/>
            <person name="Breakspear A."/>
            <person name="Brown D.W."/>
            <person name="Butchko R.A."/>
            <person name="Chapman S."/>
            <person name="Coulson R."/>
            <person name="Coutinho P.M."/>
            <person name="Danchin E.G."/>
            <person name="Diener A."/>
            <person name="Gale L.R."/>
            <person name="Gardiner D.M."/>
            <person name="Goff S."/>
            <person name="Hammond-Kosack K.E."/>
            <person name="Hilburn K."/>
            <person name="Hua-Van A."/>
            <person name="Jonkers W."/>
            <person name="Kazan K."/>
            <person name="Kodira C.D."/>
            <person name="Koehrsen M."/>
            <person name="Kumar L."/>
            <person name="Lee Y.H."/>
            <person name="Li L."/>
            <person name="Manners J.M."/>
            <person name="Miranda-Saavedra D."/>
            <person name="Mukherjee M."/>
            <person name="Park G."/>
            <person name="Park J."/>
            <person name="Park S.Y."/>
            <person name="Proctor R.H."/>
            <person name="Regev A."/>
            <person name="Ruiz-Roldan M.C."/>
            <person name="Sain D."/>
            <person name="Sakthikumar S."/>
            <person name="Sykes S."/>
            <person name="Schwartz D.C."/>
            <person name="Turgeon B.G."/>
            <person name="Wapinski I."/>
            <person name="Yoder O."/>
            <person name="Young S."/>
            <person name="Zeng Q."/>
            <person name="Zhou S."/>
            <person name="Galagan J."/>
            <person name="Cuomo C.A."/>
            <person name="Kistler H.C."/>
            <person name="Rep M."/>
        </authorList>
    </citation>
    <scope>NUCLEOTIDE SEQUENCE [LARGE SCALE GENOMIC DNA]</scope>
    <source>
        <strain evidence="2">M3125 / FGSC 7600</strain>
    </source>
</reference>
<dbReference type="Proteomes" id="UP000009096">
    <property type="component" value="Chromosome 1"/>
</dbReference>